<proteinExistence type="predicted"/>
<evidence type="ECO:0000313" key="1">
    <source>
        <dbReference type="EMBL" id="AOZ50875.1"/>
    </source>
</evidence>
<dbReference type="Pfam" id="PF25691">
    <property type="entry name" value="BW3TFN"/>
    <property type="match status" value="1"/>
</dbReference>
<dbReference type="RefSeq" id="WP_046157942.1">
    <property type="nucleotide sequence ID" value="NZ_CP017707.1"/>
</dbReference>
<dbReference type="Proteomes" id="UP000178776">
    <property type="component" value="Chromosome"/>
</dbReference>
<dbReference type="GeneID" id="68842187"/>
<gene>
    <name evidence="1" type="ORF">BKX93_13320</name>
</gene>
<accession>A0A1D9LHY6</accession>
<reference evidence="1 2" key="1">
    <citation type="submission" date="2016-10" db="EMBL/GenBank/DDBJ databases">
        <title>Chromobacterium muskegensis sp. nov., an insecticidal bacterium isolated from Sphagnum bogs.</title>
        <authorList>
            <person name="Sparks M.E."/>
            <person name="Blackburn M.B."/>
            <person name="Gundersen-Rindal D.E."/>
            <person name="Mitchell A."/>
            <person name="Farrar R."/>
            <person name="Kuhar D."/>
        </authorList>
    </citation>
    <scope>NUCLEOTIDE SEQUENCE [LARGE SCALE GENOMIC DNA]</scope>
    <source>
        <strain evidence="1 2">21-1</strain>
    </source>
</reference>
<protein>
    <submittedName>
        <fullName evidence="1">Uncharacterized protein</fullName>
    </submittedName>
</protein>
<evidence type="ECO:0000313" key="2">
    <source>
        <dbReference type="Proteomes" id="UP000178776"/>
    </source>
</evidence>
<dbReference type="AlphaFoldDB" id="A0A1D9LHY6"/>
<dbReference type="InterPro" id="IPR058040">
    <property type="entry name" value="BW3TFN"/>
</dbReference>
<name>A0A1D9LHY6_9NEIS</name>
<dbReference type="KEGG" id="cvc:BKX93_13320"/>
<organism evidence="1 2">
    <name type="scientific">Chromobacterium vaccinii</name>
    <dbReference type="NCBI Taxonomy" id="1108595"/>
    <lineage>
        <taxon>Bacteria</taxon>
        <taxon>Pseudomonadati</taxon>
        <taxon>Pseudomonadota</taxon>
        <taxon>Betaproteobacteria</taxon>
        <taxon>Neisseriales</taxon>
        <taxon>Chromobacteriaceae</taxon>
        <taxon>Chromobacterium</taxon>
    </lineage>
</organism>
<dbReference type="STRING" id="1108595.BKX93_13320"/>
<sequence length="160" mass="17285">MATLTHSGRAALAAALASQTLHFAWGIGQAAWDDKPVPEPIDATALVSEVGRRLITEVRFVTEDPAGEIVVPTGRYRVSNDPTRHLLLRIAFEFGDAPAAVIREVAVFAGSKTQPDLPAGQRYFTPDQIAAPGILVALERITPIHRSPATRETFEHVISL</sequence>
<dbReference type="EMBL" id="CP017707">
    <property type="protein sequence ID" value="AOZ50875.1"/>
    <property type="molecule type" value="Genomic_DNA"/>
</dbReference>